<evidence type="ECO:0000256" key="3">
    <source>
        <dbReference type="ARBA" id="ARBA00022985"/>
    </source>
</evidence>
<dbReference type="Gene3D" id="3.90.550.10">
    <property type="entry name" value="Spore Coat Polysaccharide Biosynthesis Protein SpsA, Chain A"/>
    <property type="match status" value="1"/>
</dbReference>
<organism evidence="4 5">
    <name type="scientific">Novosphingobium pokkalii</name>
    <dbReference type="NCBI Taxonomy" id="1770194"/>
    <lineage>
        <taxon>Bacteria</taxon>
        <taxon>Pseudomonadati</taxon>
        <taxon>Pseudomonadota</taxon>
        <taxon>Alphaproteobacteria</taxon>
        <taxon>Sphingomonadales</taxon>
        <taxon>Sphingomonadaceae</taxon>
        <taxon>Novosphingobium</taxon>
    </lineage>
</organism>
<dbReference type="GO" id="GO:0016779">
    <property type="term" value="F:nucleotidyltransferase activity"/>
    <property type="evidence" value="ECO:0007669"/>
    <property type="project" value="UniProtKB-KW"/>
</dbReference>
<reference evidence="5" key="1">
    <citation type="journal article" date="2019" name="Int. J. Syst. Evol. Microbiol.">
        <title>The Global Catalogue of Microorganisms (GCM) 10K type strain sequencing project: providing services to taxonomists for standard genome sequencing and annotation.</title>
        <authorList>
            <consortium name="The Broad Institute Genomics Platform"/>
            <consortium name="The Broad Institute Genome Sequencing Center for Infectious Disease"/>
            <person name="Wu L."/>
            <person name="Ma J."/>
        </authorList>
    </citation>
    <scope>NUCLEOTIDE SEQUENCE [LARGE SCALE GENOMIC DNA]</scope>
    <source>
        <strain evidence="5">KCTC 42224</strain>
    </source>
</reference>
<dbReference type="Pfam" id="PF02348">
    <property type="entry name" value="CTP_transf_3"/>
    <property type="match status" value="1"/>
</dbReference>
<proteinExistence type="predicted"/>
<sequence>MSILASRSMRALIVVPARFGSTRLPGKPLLPIAGRTLLQRVHAVAQAAAALAGDCAVVVATDDARIADHARGIGAAVTMTDAALDSGSARAHAAALAQPQAPELVINLQGDAPFVAPGVVAGLIAALREGDADVATPVYRLDWERLDRLRAHKQAAPFSGTTCVRDAQGRALWFSKAILPVLRNEAQLRARDTLSPVWQHLGLYGYRLAALAWFAQAPPSPCEVLEGLEQLRFLEAGRTIATIPVDPPLHAMAGIDTPEDLALAEAAIARLGDPFPA</sequence>
<keyword evidence="3" id="KW-0448">Lipopolysaccharide biosynthesis</keyword>
<dbReference type="PANTHER" id="PTHR42866">
    <property type="entry name" value="3-DEOXY-MANNO-OCTULOSONATE CYTIDYLYLTRANSFERASE"/>
    <property type="match status" value="1"/>
</dbReference>
<dbReference type="EMBL" id="JBHRYE010000006">
    <property type="protein sequence ID" value="MFC3670376.1"/>
    <property type="molecule type" value="Genomic_DNA"/>
</dbReference>
<dbReference type="NCBIfam" id="NF003952">
    <property type="entry name" value="PRK05450.1-5"/>
    <property type="match status" value="1"/>
</dbReference>
<name>A0ABV7UYY4_9SPHN</name>
<dbReference type="Proteomes" id="UP001595683">
    <property type="component" value="Unassembled WGS sequence"/>
</dbReference>
<gene>
    <name evidence="4" type="ORF">ACFOOT_02960</name>
</gene>
<dbReference type="RefSeq" id="WP_229815511.1">
    <property type="nucleotide sequence ID" value="NZ_BMZP01000017.1"/>
</dbReference>
<dbReference type="SUPFAM" id="SSF53448">
    <property type="entry name" value="Nucleotide-diphospho-sugar transferases"/>
    <property type="match status" value="1"/>
</dbReference>
<accession>A0ABV7UYY4</accession>
<keyword evidence="1" id="KW-0808">Transferase</keyword>
<evidence type="ECO:0000313" key="5">
    <source>
        <dbReference type="Proteomes" id="UP001595683"/>
    </source>
</evidence>
<dbReference type="InterPro" id="IPR003329">
    <property type="entry name" value="Cytidylyl_trans"/>
</dbReference>
<keyword evidence="2 4" id="KW-0548">Nucleotidyltransferase</keyword>
<evidence type="ECO:0000256" key="1">
    <source>
        <dbReference type="ARBA" id="ARBA00022679"/>
    </source>
</evidence>
<evidence type="ECO:0000256" key="2">
    <source>
        <dbReference type="ARBA" id="ARBA00022695"/>
    </source>
</evidence>
<dbReference type="PANTHER" id="PTHR42866:SF2">
    <property type="entry name" value="3-DEOXY-MANNO-OCTULOSONATE CYTIDYLYLTRANSFERASE, MITOCHONDRIAL"/>
    <property type="match status" value="1"/>
</dbReference>
<keyword evidence="5" id="KW-1185">Reference proteome</keyword>
<evidence type="ECO:0000313" key="4">
    <source>
        <dbReference type="EMBL" id="MFC3670376.1"/>
    </source>
</evidence>
<protein>
    <submittedName>
        <fullName evidence="4">3-deoxy-manno-octulosonate cytidylyltransferase</fullName>
    </submittedName>
</protein>
<comment type="caution">
    <text evidence="4">The sequence shown here is derived from an EMBL/GenBank/DDBJ whole genome shotgun (WGS) entry which is preliminary data.</text>
</comment>
<dbReference type="InterPro" id="IPR029044">
    <property type="entry name" value="Nucleotide-diphossugar_trans"/>
</dbReference>